<feature type="signal peptide" evidence="1">
    <location>
        <begin position="1"/>
        <end position="21"/>
    </location>
</feature>
<reference evidence="3 4" key="1">
    <citation type="submission" date="2016-02" db="EMBL/GenBank/DDBJ databases">
        <authorList>
            <person name="Wen L."/>
            <person name="He K."/>
            <person name="Yang H."/>
        </authorList>
    </citation>
    <scope>NUCLEOTIDE SEQUENCE [LARGE SCALE GENOMIC DNA]</scope>
    <source>
        <strain evidence="3 4">CD09_2</strain>
    </source>
</reference>
<dbReference type="Pfam" id="PF00085">
    <property type="entry name" value="Thioredoxin"/>
    <property type="match status" value="1"/>
</dbReference>
<evidence type="ECO:0000256" key="1">
    <source>
        <dbReference type="SAM" id="SignalP"/>
    </source>
</evidence>
<evidence type="ECO:0000313" key="4">
    <source>
        <dbReference type="Proteomes" id="UP000077262"/>
    </source>
</evidence>
<evidence type="ECO:0000313" key="3">
    <source>
        <dbReference type="EMBL" id="OAH45423.1"/>
    </source>
</evidence>
<dbReference type="GO" id="GO:0015035">
    <property type="term" value="F:protein-disulfide reductase activity"/>
    <property type="evidence" value="ECO:0007669"/>
    <property type="project" value="TreeGrafter"/>
</dbReference>
<accession>A0A177JWD3</accession>
<dbReference type="CDD" id="cd02947">
    <property type="entry name" value="TRX_family"/>
    <property type="match status" value="1"/>
</dbReference>
<sequence>MSFARFLPIVALAVVAAPLQAQPVQPFSLGALKAAQAAGKPVLVDAFAPWCPTCRAQAPTLDKLQTDPAYKNLTILRLDYDNQTAEKKVLGITKQSTLIAYKGNKEVGRIVGITDPAQLRSFAATPLR</sequence>
<dbReference type="PANTHER" id="PTHR45663">
    <property type="entry name" value="GEO12009P1"/>
    <property type="match status" value="1"/>
</dbReference>
<organism evidence="3 4">
    <name type="scientific">Sphingobium yanoikuyae</name>
    <name type="common">Sphingomonas yanoikuyae</name>
    <dbReference type="NCBI Taxonomy" id="13690"/>
    <lineage>
        <taxon>Bacteria</taxon>
        <taxon>Pseudomonadati</taxon>
        <taxon>Pseudomonadota</taxon>
        <taxon>Alphaproteobacteria</taxon>
        <taxon>Sphingomonadales</taxon>
        <taxon>Sphingomonadaceae</taxon>
        <taxon>Sphingobium</taxon>
    </lineage>
</organism>
<keyword evidence="1" id="KW-0732">Signal</keyword>
<feature type="domain" description="Thioredoxin" evidence="2">
    <location>
        <begin position="1"/>
        <end position="128"/>
    </location>
</feature>
<dbReference type="RefSeq" id="WP_162272325.1">
    <property type="nucleotide sequence ID" value="NZ_LSTR01000025.1"/>
</dbReference>
<evidence type="ECO:0000259" key="2">
    <source>
        <dbReference type="PROSITE" id="PS51352"/>
    </source>
</evidence>
<dbReference type="GO" id="GO:0045454">
    <property type="term" value="P:cell redox homeostasis"/>
    <property type="evidence" value="ECO:0007669"/>
    <property type="project" value="TreeGrafter"/>
</dbReference>
<dbReference type="Gene3D" id="3.40.30.10">
    <property type="entry name" value="Glutaredoxin"/>
    <property type="match status" value="1"/>
</dbReference>
<dbReference type="AlphaFoldDB" id="A0A177JWD3"/>
<dbReference type="SUPFAM" id="SSF52833">
    <property type="entry name" value="Thioredoxin-like"/>
    <property type="match status" value="1"/>
</dbReference>
<comment type="caution">
    <text evidence="3">The sequence shown here is derived from an EMBL/GenBank/DDBJ whole genome shotgun (WGS) entry which is preliminary data.</text>
</comment>
<dbReference type="GO" id="GO:0005829">
    <property type="term" value="C:cytosol"/>
    <property type="evidence" value="ECO:0007669"/>
    <property type="project" value="TreeGrafter"/>
</dbReference>
<dbReference type="PANTHER" id="PTHR45663:SF11">
    <property type="entry name" value="GEO12009P1"/>
    <property type="match status" value="1"/>
</dbReference>
<feature type="chain" id="PRO_5008065387" description="Thioredoxin domain-containing protein" evidence="1">
    <location>
        <begin position="22"/>
        <end position="128"/>
    </location>
</feature>
<dbReference type="InterPro" id="IPR036249">
    <property type="entry name" value="Thioredoxin-like_sf"/>
</dbReference>
<name>A0A177JWD3_SPHYA</name>
<dbReference type="InterPro" id="IPR013766">
    <property type="entry name" value="Thioredoxin_domain"/>
</dbReference>
<proteinExistence type="predicted"/>
<protein>
    <recommendedName>
        <fullName evidence="2">Thioredoxin domain-containing protein</fullName>
    </recommendedName>
</protein>
<dbReference type="Proteomes" id="UP000077262">
    <property type="component" value="Unassembled WGS sequence"/>
</dbReference>
<dbReference type="PROSITE" id="PS51352">
    <property type="entry name" value="THIOREDOXIN_2"/>
    <property type="match status" value="1"/>
</dbReference>
<dbReference type="EMBL" id="LSTR01000025">
    <property type="protein sequence ID" value="OAH45423.1"/>
    <property type="molecule type" value="Genomic_DNA"/>
</dbReference>
<gene>
    <name evidence="3" type="ORF">AX777_17600</name>
</gene>